<dbReference type="RefSeq" id="WP_134340299.1">
    <property type="nucleotide sequence ID" value="NZ_SOPW01000010.1"/>
</dbReference>
<sequence length="72" mass="8717">MFENMFLYIVLTVFLVAVFVITLRTPSQKTNQEKLDMSEEKLRGIEEMREKQLEVNQEILKELREIKEELRK</sequence>
<gene>
    <name evidence="2" type="ORF">E3U55_10065</name>
</gene>
<evidence type="ECO:0000313" key="2">
    <source>
        <dbReference type="EMBL" id="TFB19501.1"/>
    </source>
</evidence>
<protein>
    <submittedName>
        <fullName evidence="2">Uncharacterized protein</fullName>
    </submittedName>
</protein>
<dbReference type="AlphaFoldDB" id="A0A4Y8IG65"/>
<feature type="transmembrane region" description="Helical" evidence="1">
    <location>
        <begin position="6"/>
        <end position="23"/>
    </location>
</feature>
<keyword evidence="1" id="KW-1133">Transmembrane helix</keyword>
<comment type="caution">
    <text evidence="2">The sequence shown here is derived from an EMBL/GenBank/DDBJ whole genome shotgun (WGS) entry which is preliminary data.</text>
</comment>
<name>A0A4Y8IG65_9BACI</name>
<reference evidence="2 3" key="1">
    <citation type="submission" date="2019-03" db="EMBL/GenBank/DDBJ databases">
        <authorList>
            <person name="He R.-H."/>
        </authorList>
    </citation>
    <scope>NUCLEOTIDE SEQUENCE [LARGE SCALE GENOMIC DNA]</scope>
    <source>
        <strain evidence="3">SH 714</strain>
    </source>
</reference>
<dbReference type="Proteomes" id="UP000297975">
    <property type="component" value="Unassembled WGS sequence"/>
</dbReference>
<keyword evidence="1" id="KW-0472">Membrane</keyword>
<evidence type="ECO:0000256" key="1">
    <source>
        <dbReference type="SAM" id="Phobius"/>
    </source>
</evidence>
<organism evidence="2 3">
    <name type="scientific">Filobacillus milosensis</name>
    <dbReference type="NCBI Taxonomy" id="94137"/>
    <lineage>
        <taxon>Bacteria</taxon>
        <taxon>Bacillati</taxon>
        <taxon>Bacillota</taxon>
        <taxon>Bacilli</taxon>
        <taxon>Bacillales</taxon>
        <taxon>Bacillaceae</taxon>
        <taxon>Filobacillus</taxon>
    </lineage>
</organism>
<evidence type="ECO:0000313" key="3">
    <source>
        <dbReference type="Proteomes" id="UP000297975"/>
    </source>
</evidence>
<keyword evidence="3" id="KW-1185">Reference proteome</keyword>
<dbReference type="EMBL" id="SOPW01000010">
    <property type="protein sequence ID" value="TFB19501.1"/>
    <property type="molecule type" value="Genomic_DNA"/>
</dbReference>
<proteinExistence type="predicted"/>
<accession>A0A4Y8IG65</accession>
<keyword evidence="1" id="KW-0812">Transmembrane</keyword>